<dbReference type="KEGG" id="hazt:108676899"/>
<organism evidence="2 3">
    <name type="scientific">Hyalella azteca</name>
    <name type="common">Amphipod</name>
    <dbReference type="NCBI Taxonomy" id="294128"/>
    <lineage>
        <taxon>Eukaryota</taxon>
        <taxon>Metazoa</taxon>
        <taxon>Ecdysozoa</taxon>
        <taxon>Arthropoda</taxon>
        <taxon>Crustacea</taxon>
        <taxon>Multicrustacea</taxon>
        <taxon>Malacostraca</taxon>
        <taxon>Eumalacostraca</taxon>
        <taxon>Peracarida</taxon>
        <taxon>Amphipoda</taxon>
        <taxon>Senticaudata</taxon>
        <taxon>Talitrida</taxon>
        <taxon>Talitroidea</taxon>
        <taxon>Hyalellidae</taxon>
        <taxon>Hyalella</taxon>
    </lineage>
</organism>
<dbReference type="Proteomes" id="UP000694843">
    <property type="component" value="Unplaced"/>
</dbReference>
<dbReference type="OMA" id="HTCNMTE"/>
<accession>A0A8B7P3C5</accession>
<dbReference type="OrthoDB" id="444255at2759"/>
<dbReference type="GeneID" id="108676899"/>
<keyword evidence="1" id="KW-1133">Transmembrane helix</keyword>
<dbReference type="InterPro" id="IPR052613">
    <property type="entry name" value="LicD_transferase"/>
</dbReference>
<dbReference type="AlphaFoldDB" id="A0A8B7P3C5"/>
<evidence type="ECO:0000313" key="3">
    <source>
        <dbReference type="RefSeq" id="XP_018020543.1"/>
    </source>
</evidence>
<keyword evidence="1" id="KW-0472">Membrane</keyword>
<evidence type="ECO:0000256" key="1">
    <source>
        <dbReference type="SAM" id="Phobius"/>
    </source>
</evidence>
<feature type="transmembrane region" description="Helical" evidence="1">
    <location>
        <begin position="20"/>
        <end position="39"/>
    </location>
</feature>
<protein>
    <submittedName>
        <fullName evidence="3">Uncharacterized protein LOC108676899</fullName>
    </submittedName>
</protein>
<dbReference type="PANTHER" id="PTHR13627:SF32">
    <property type="entry name" value="AGAP006029-PA"/>
    <property type="match status" value="1"/>
</dbReference>
<name>A0A8B7P3C5_HYAAZ</name>
<dbReference type="RefSeq" id="XP_018020543.1">
    <property type="nucleotide sequence ID" value="XM_018165054.2"/>
</dbReference>
<evidence type="ECO:0000313" key="2">
    <source>
        <dbReference type="Proteomes" id="UP000694843"/>
    </source>
</evidence>
<proteinExistence type="predicted"/>
<keyword evidence="2" id="KW-1185">Reference proteome</keyword>
<gene>
    <name evidence="3" type="primary">LOC108676899</name>
</gene>
<reference evidence="3" key="1">
    <citation type="submission" date="2025-08" db="UniProtKB">
        <authorList>
            <consortium name="RefSeq"/>
        </authorList>
    </citation>
    <scope>IDENTIFICATION</scope>
    <source>
        <tissue evidence="3">Whole organism</tissue>
    </source>
</reference>
<sequence>MMKIKTKYRSLAHWCRMNKLKWSSLVILWMILVLIFYFMSELEERPRATPNSRLNCQEVSTLHRKELFALLATTTRLLDQLRINHFLCFKSLWSAVLESGPFPWEINAHLCTLNNPGNDYDEPTLLRTFRKANLNLDYSSAEARYVISNMSLPGGSPTVQVTVFEEDPRVGANIYRRVGWKRRLLPPNCDSHSSLQCFPASLVALPLPLRTYGPLRLPAPRDNMELLKFHYPDIWHKPPTC</sequence>
<keyword evidence="1" id="KW-0812">Transmembrane</keyword>
<dbReference type="PANTHER" id="PTHR13627">
    <property type="entry name" value="FUKUTIN RELATED PROTEIN"/>
    <property type="match status" value="1"/>
</dbReference>